<dbReference type="EMBL" id="LHQL01000001">
    <property type="protein sequence ID" value="OOQ54622.1"/>
    <property type="molecule type" value="Genomic_DNA"/>
</dbReference>
<organism evidence="9 11">
    <name type="scientific">Streptomyces antibioticus</name>
    <dbReference type="NCBI Taxonomy" id="1890"/>
    <lineage>
        <taxon>Bacteria</taxon>
        <taxon>Bacillati</taxon>
        <taxon>Actinomycetota</taxon>
        <taxon>Actinomycetes</taxon>
        <taxon>Kitasatosporales</taxon>
        <taxon>Streptomycetaceae</taxon>
        <taxon>Streptomyces</taxon>
    </lineage>
</organism>
<dbReference type="InterPro" id="IPR000914">
    <property type="entry name" value="SBP_5_dom"/>
</dbReference>
<sequence>MTHVFGTPRGRALAALPAVLTLLATAACTGGGGGRAQDVQGSYGTLPKESGKPKDGGTATIALTPGLSPNYIYPYPPASANGTVIARGLMWRSLYRPSGEGDQITDSALSLADAPVYSADRRTVTIKMKDYTWSNGRPVTADDVVFSLALLKAALKESPANWSFYTPDQFPDGVTARATAADTLTLTLETAYNESYLLSMLTLLYVMPSEEWNIARTGGPHLDYTEPKNAKAIYAYLTEQSESQSTFASNPLWQVVNGPYRLKSFDPTTGSYSLAPNASYSGPGEARLDQVDFKSFTSGAAVLNQFKAGSLTVGTLDSSFITQIDALKRKGYHVYGAPAPARFDPLVLNFENTSGNFDKIIAQPYVRQALQHLIDQQGYIKSRGVHNGAASPNYSTGGSGSPYPPRFGDKAPYPYDPAAARKLLTDNGWTVTPGGSTVCEHPGTGAGECGAGIPRGQTIDFTLASANTPAYVGARDTAFASEAKKLGIKITIVTKSLNYLYTNYGNSFAPANKDKWATEDYGPLYLAAGYPSSNTVFNSDGSFNLGGYRNTEADRLINASTFGADPKVLSDEVTLLSKDLPVLFFPTPHTLVVWKKSLSGPPSSFNALLSFLYTPELWSFRD</sequence>
<gene>
    <name evidence="8" type="ORF">AFM16_00690</name>
    <name evidence="9" type="ORF">HCX60_00830</name>
</gene>
<evidence type="ECO:0000313" key="11">
    <source>
        <dbReference type="Proteomes" id="UP000502504"/>
    </source>
</evidence>
<feature type="domain" description="Solute-binding protein family 5" evidence="7">
    <location>
        <begin position="111"/>
        <end position="502"/>
    </location>
</feature>
<dbReference type="GO" id="GO:0042597">
    <property type="term" value="C:periplasmic space"/>
    <property type="evidence" value="ECO:0007669"/>
    <property type="project" value="UniProtKB-ARBA"/>
</dbReference>
<evidence type="ECO:0000256" key="5">
    <source>
        <dbReference type="SAM" id="MobiDB-lite"/>
    </source>
</evidence>
<dbReference type="Proteomes" id="UP000502504">
    <property type="component" value="Chromosome"/>
</dbReference>
<evidence type="ECO:0000256" key="1">
    <source>
        <dbReference type="ARBA" id="ARBA00004196"/>
    </source>
</evidence>
<feature type="chain" id="PRO_5042107560" description="Solute-binding protein family 5 domain-containing protein" evidence="6">
    <location>
        <begin position="27"/>
        <end position="622"/>
    </location>
</feature>
<evidence type="ECO:0000259" key="7">
    <source>
        <dbReference type="Pfam" id="PF00496"/>
    </source>
</evidence>
<keyword evidence="3" id="KW-0813">Transport</keyword>
<evidence type="ECO:0000256" key="6">
    <source>
        <dbReference type="SAM" id="SignalP"/>
    </source>
</evidence>
<dbReference type="GO" id="GO:0043190">
    <property type="term" value="C:ATP-binding cassette (ABC) transporter complex"/>
    <property type="evidence" value="ECO:0007669"/>
    <property type="project" value="InterPro"/>
</dbReference>
<keyword evidence="4 6" id="KW-0732">Signal</keyword>
<protein>
    <recommendedName>
        <fullName evidence="7">Solute-binding protein family 5 domain-containing protein</fullName>
    </recommendedName>
</protein>
<name>A0AAE6Y4W7_STRAT</name>
<reference evidence="9 11" key="2">
    <citation type="submission" date="2020-03" db="EMBL/GenBank/DDBJ databases">
        <title>Is there a link between lipid content and antibiotic production in Streptomyces?</title>
        <authorList>
            <person name="David M."/>
            <person name="Lejeune C."/>
            <person name="Abreu S."/>
            <person name="Thibessard A."/>
            <person name="Leblond P."/>
            <person name="Chaminade P."/>
            <person name="Virolle M.-J."/>
        </authorList>
    </citation>
    <scope>NUCLEOTIDE SEQUENCE [LARGE SCALE GENOMIC DNA]</scope>
    <source>
        <strain evidence="9 11">DSM 41481</strain>
    </source>
</reference>
<dbReference type="Pfam" id="PF00496">
    <property type="entry name" value="SBP_bac_5"/>
    <property type="match status" value="1"/>
</dbReference>
<dbReference type="InterPro" id="IPR030678">
    <property type="entry name" value="Peptide/Ni-bd"/>
</dbReference>
<dbReference type="AlphaFoldDB" id="A0AAE6Y4W7"/>
<dbReference type="InterPro" id="IPR039424">
    <property type="entry name" value="SBP_5"/>
</dbReference>
<dbReference type="Proteomes" id="UP000190306">
    <property type="component" value="Chromosome"/>
</dbReference>
<feature type="signal peptide" evidence="6">
    <location>
        <begin position="1"/>
        <end position="26"/>
    </location>
</feature>
<comment type="similarity">
    <text evidence="2">Belongs to the bacterial solute-binding protein 5 family.</text>
</comment>
<evidence type="ECO:0000256" key="3">
    <source>
        <dbReference type="ARBA" id="ARBA00022448"/>
    </source>
</evidence>
<keyword evidence="10" id="KW-1185">Reference proteome</keyword>
<dbReference type="PANTHER" id="PTHR30290:SF10">
    <property type="entry name" value="PERIPLASMIC OLIGOPEPTIDE-BINDING PROTEIN-RELATED"/>
    <property type="match status" value="1"/>
</dbReference>
<dbReference type="SUPFAM" id="SSF53850">
    <property type="entry name" value="Periplasmic binding protein-like II"/>
    <property type="match status" value="1"/>
</dbReference>
<dbReference type="Gene3D" id="3.10.105.10">
    <property type="entry name" value="Dipeptide-binding Protein, Domain 3"/>
    <property type="match status" value="1"/>
</dbReference>
<dbReference type="GO" id="GO:0030313">
    <property type="term" value="C:cell envelope"/>
    <property type="evidence" value="ECO:0007669"/>
    <property type="project" value="UniProtKB-SubCell"/>
</dbReference>
<evidence type="ECO:0000256" key="2">
    <source>
        <dbReference type="ARBA" id="ARBA00005695"/>
    </source>
</evidence>
<accession>A0AAE6Y4W7</accession>
<dbReference type="GO" id="GO:0015833">
    <property type="term" value="P:peptide transport"/>
    <property type="evidence" value="ECO:0007669"/>
    <property type="project" value="TreeGrafter"/>
</dbReference>
<reference evidence="8 10" key="1">
    <citation type="submission" date="2015-07" db="EMBL/GenBank/DDBJ databases">
        <title>Draft Genome Sequence of Streptomyces antibioticus, IMRU 3720 reveals insights in the evolution of actinomycin biosynthetic gene clusters in Streptomyces.</title>
        <authorList>
            <person name="Crnovcic I."/>
            <person name="Ruckert C."/>
            <person name="Kalinowksi J."/>
            <person name="Keller U."/>
        </authorList>
    </citation>
    <scope>NUCLEOTIDE SEQUENCE [LARGE SCALE GENOMIC DNA]</scope>
    <source>
        <strain evidence="8 10">DSM 41481</strain>
    </source>
</reference>
<evidence type="ECO:0000313" key="10">
    <source>
        <dbReference type="Proteomes" id="UP000190306"/>
    </source>
</evidence>
<dbReference type="EMBL" id="CP050692">
    <property type="protein sequence ID" value="QIT42249.1"/>
    <property type="molecule type" value="Genomic_DNA"/>
</dbReference>
<dbReference type="GO" id="GO:1904680">
    <property type="term" value="F:peptide transmembrane transporter activity"/>
    <property type="evidence" value="ECO:0007669"/>
    <property type="project" value="TreeGrafter"/>
</dbReference>
<feature type="region of interest" description="Disordered" evidence="5">
    <location>
        <begin position="30"/>
        <end position="59"/>
    </location>
</feature>
<evidence type="ECO:0000313" key="9">
    <source>
        <dbReference type="EMBL" id="QIT42249.1"/>
    </source>
</evidence>
<dbReference type="PIRSF" id="PIRSF002741">
    <property type="entry name" value="MppA"/>
    <property type="match status" value="1"/>
</dbReference>
<dbReference type="RefSeq" id="WP_078631613.1">
    <property type="nucleotide sequence ID" value="NZ_CM007717.1"/>
</dbReference>
<evidence type="ECO:0000256" key="4">
    <source>
        <dbReference type="ARBA" id="ARBA00022729"/>
    </source>
</evidence>
<proteinExistence type="inferred from homology"/>
<evidence type="ECO:0000313" key="8">
    <source>
        <dbReference type="EMBL" id="OOQ54622.1"/>
    </source>
</evidence>
<comment type="subcellular location">
    <subcellularLocation>
        <location evidence="1">Cell envelope</location>
    </subcellularLocation>
</comment>
<dbReference type="Gene3D" id="3.40.190.10">
    <property type="entry name" value="Periplasmic binding protein-like II"/>
    <property type="match status" value="1"/>
</dbReference>
<dbReference type="PANTHER" id="PTHR30290">
    <property type="entry name" value="PERIPLASMIC BINDING COMPONENT OF ABC TRANSPORTER"/>
    <property type="match status" value="1"/>
</dbReference>